<protein>
    <submittedName>
        <fullName evidence="2">Uncharacterized protein</fullName>
    </submittedName>
</protein>
<evidence type="ECO:0000313" key="2">
    <source>
        <dbReference type="EMBL" id="KAK9889505.1"/>
    </source>
</evidence>
<sequence length="218" mass="23962">MWEGSGSSFRNDSIRLDPESLENATGSLYVAVACAVAMITLVVITTSAVCIKNKKVRSQDTHYNMSAIYDNNQHVFVRLGSTLGRPSSAGSGSYATIASIQKSPPSPSPYATSDACRVSYYASSQVMLLSQLLAFGDDRVIISKKGILCFSYNSRNQEFRQANWKMASIRSTIAPRGRTASLTSAESGKHIRCQLTYKQMPELTFFTARPYANELNNR</sequence>
<reference evidence="2 3" key="1">
    <citation type="submission" date="2023-03" db="EMBL/GenBank/DDBJ databases">
        <title>Genome insight into feeding habits of ladybird beetles.</title>
        <authorList>
            <person name="Li H.-S."/>
            <person name="Huang Y.-H."/>
            <person name="Pang H."/>
        </authorList>
    </citation>
    <scope>NUCLEOTIDE SEQUENCE [LARGE SCALE GENOMIC DNA]</scope>
    <source>
        <strain evidence="2">SYSU_2023b</strain>
        <tissue evidence="2">Whole body</tissue>
    </source>
</reference>
<keyword evidence="1" id="KW-1133">Transmembrane helix</keyword>
<accession>A0AAW1VBU2</accession>
<evidence type="ECO:0000313" key="3">
    <source>
        <dbReference type="Proteomes" id="UP001431783"/>
    </source>
</evidence>
<dbReference type="AlphaFoldDB" id="A0AAW1VBU2"/>
<proteinExistence type="predicted"/>
<evidence type="ECO:0000256" key="1">
    <source>
        <dbReference type="SAM" id="Phobius"/>
    </source>
</evidence>
<keyword evidence="3" id="KW-1185">Reference proteome</keyword>
<keyword evidence="1" id="KW-0812">Transmembrane</keyword>
<organism evidence="2 3">
    <name type="scientific">Henosepilachna vigintioctopunctata</name>
    <dbReference type="NCBI Taxonomy" id="420089"/>
    <lineage>
        <taxon>Eukaryota</taxon>
        <taxon>Metazoa</taxon>
        <taxon>Ecdysozoa</taxon>
        <taxon>Arthropoda</taxon>
        <taxon>Hexapoda</taxon>
        <taxon>Insecta</taxon>
        <taxon>Pterygota</taxon>
        <taxon>Neoptera</taxon>
        <taxon>Endopterygota</taxon>
        <taxon>Coleoptera</taxon>
        <taxon>Polyphaga</taxon>
        <taxon>Cucujiformia</taxon>
        <taxon>Coccinelloidea</taxon>
        <taxon>Coccinellidae</taxon>
        <taxon>Epilachninae</taxon>
        <taxon>Epilachnini</taxon>
        <taxon>Henosepilachna</taxon>
    </lineage>
</organism>
<keyword evidence="1" id="KW-0472">Membrane</keyword>
<dbReference type="Proteomes" id="UP001431783">
    <property type="component" value="Unassembled WGS sequence"/>
</dbReference>
<comment type="caution">
    <text evidence="2">The sequence shown here is derived from an EMBL/GenBank/DDBJ whole genome shotgun (WGS) entry which is preliminary data.</text>
</comment>
<gene>
    <name evidence="2" type="ORF">WA026_004783</name>
</gene>
<dbReference type="EMBL" id="JARQZJ010000122">
    <property type="protein sequence ID" value="KAK9889505.1"/>
    <property type="molecule type" value="Genomic_DNA"/>
</dbReference>
<name>A0AAW1VBU2_9CUCU</name>
<feature type="transmembrane region" description="Helical" evidence="1">
    <location>
        <begin position="28"/>
        <end position="51"/>
    </location>
</feature>